<dbReference type="PROSITE" id="PS50294">
    <property type="entry name" value="WD_REPEATS_REGION"/>
    <property type="match status" value="3"/>
</dbReference>
<evidence type="ECO:0000256" key="5">
    <source>
        <dbReference type="SAM" id="MobiDB-lite"/>
    </source>
</evidence>
<feature type="region of interest" description="Disordered" evidence="5">
    <location>
        <begin position="31"/>
        <end position="82"/>
    </location>
</feature>
<evidence type="ECO:0000256" key="6">
    <source>
        <dbReference type="SAM" id="SignalP"/>
    </source>
</evidence>
<dbReference type="InterPro" id="IPR015943">
    <property type="entry name" value="WD40/YVTN_repeat-like_dom_sf"/>
</dbReference>
<dbReference type="SMART" id="SM00320">
    <property type="entry name" value="WD40"/>
    <property type="match status" value="6"/>
</dbReference>
<reference evidence="8" key="1">
    <citation type="submission" date="2022-11" db="UniProtKB">
        <authorList>
            <consortium name="WormBaseParasite"/>
        </authorList>
    </citation>
    <scope>IDENTIFICATION</scope>
</reference>
<dbReference type="InterPro" id="IPR036322">
    <property type="entry name" value="WD40_repeat_dom_sf"/>
</dbReference>
<dbReference type="Proteomes" id="UP000887577">
    <property type="component" value="Unplaced"/>
</dbReference>
<dbReference type="PANTHER" id="PTHR14221:SF0">
    <property type="entry name" value="WD REPEAT-CONTAINING PROTEIN 44"/>
    <property type="match status" value="1"/>
</dbReference>
<dbReference type="PROSITE" id="PS50082">
    <property type="entry name" value="WD_REPEATS_2"/>
    <property type="match status" value="4"/>
</dbReference>
<dbReference type="Pfam" id="PF00400">
    <property type="entry name" value="WD40"/>
    <property type="match status" value="5"/>
</dbReference>
<sequence>MWTRCVIANFCFAIIGAFSKARKSIYAPHSNPPKALSAKDEDDDAASDSDDGTPSVSENIPPTLPQSKKPAEPEIICRPKNHKKGPYDFDQLRVIQEINNEHSGAIWCVKFSVCGRLIATAGQDNIVRIWVLKSYLNHFTKVREKLNSQTSRATSNTANPELSYAMQDLENAIKSVADTDSLSSHQKSPEDDSPAVSANAVFAPKPFIQFRGHTADVLDLSWSRNYFLLSSGMDRTVKLWHLARTECLCCFQHMDFVTCISFMPKDDRYFISGSLDGKIRLWHIPEKKVALWNEVEQVKFITAITFVRNGKFVVVGTYNGRCFFYTTDQLKYHTVIDVRSTRGKNARGHKITSLAVHGDKLLVTSNDSRIRIYDLRDMDLTCKFKGAEIDQSQIRASFSPDGSHIICGSEDNYIYIWRAADFSPSLSVRKDRNPMWERIKAHNSIVTAAVFAPKPHLFLSLIEDQQKSQTISVSGSCTEAIPTSSKRTVQRMDSENSLNVISTHGALSAAHIPNAVDTVTIGSSAPLVSSIPAKDRQLQGDIIVSADLNGCIKIFANPSRIKTGSSNFFPTEYS</sequence>
<evidence type="ECO:0000313" key="8">
    <source>
        <dbReference type="WBParaSite" id="PSU_v2.g6362.t1"/>
    </source>
</evidence>
<dbReference type="PRINTS" id="PR00320">
    <property type="entry name" value="GPROTEINBRPT"/>
</dbReference>
<dbReference type="InterPro" id="IPR001680">
    <property type="entry name" value="WD40_rpt"/>
</dbReference>
<keyword evidence="7" id="KW-1185">Reference proteome</keyword>
<name>A0A914Z1X5_9BILA</name>
<dbReference type="WBParaSite" id="PSU_v2.g6362.t1">
    <property type="protein sequence ID" value="PSU_v2.g6362.t1"/>
    <property type="gene ID" value="PSU_v2.g6362"/>
</dbReference>
<evidence type="ECO:0000256" key="2">
    <source>
        <dbReference type="ARBA" id="ARBA00022574"/>
    </source>
</evidence>
<feature type="repeat" description="WD" evidence="4">
    <location>
        <begin position="250"/>
        <end position="284"/>
    </location>
</feature>
<dbReference type="InterPro" id="IPR040324">
    <property type="entry name" value="WDR44/Dgr2"/>
</dbReference>
<evidence type="ECO:0000313" key="7">
    <source>
        <dbReference type="Proteomes" id="UP000887577"/>
    </source>
</evidence>
<keyword evidence="6" id="KW-0732">Signal</keyword>
<dbReference type="AlphaFoldDB" id="A0A914Z1X5"/>
<organism evidence="7 8">
    <name type="scientific">Panagrolaimus superbus</name>
    <dbReference type="NCBI Taxonomy" id="310955"/>
    <lineage>
        <taxon>Eukaryota</taxon>
        <taxon>Metazoa</taxon>
        <taxon>Ecdysozoa</taxon>
        <taxon>Nematoda</taxon>
        <taxon>Chromadorea</taxon>
        <taxon>Rhabditida</taxon>
        <taxon>Tylenchina</taxon>
        <taxon>Panagrolaimomorpha</taxon>
        <taxon>Panagrolaimoidea</taxon>
        <taxon>Panagrolaimidae</taxon>
        <taxon>Panagrolaimus</taxon>
    </lineage>
</organism>
<evidence type="ECO:0000256" key="4">
    <source>
        <dbReference type="PROSITE-ProRule" id="PRU00221"/>
    </source>
</evidence>
<feature type="signal peptide" evidence="6">
    <location>
        <begin position="1"/>
        <end position="21"/>
    </location>
</feature>
<feature type="compositionally biased region" description="Acidic residues" evidence="5">
    <location>
        <begin position="40"/>
        <end position="51"/>
    </location>
</feature>
<protein>
    <recommendedName>
        <fullName evidence="1">WD repeat-containing protein 44</fullName>
    </recommendedName>
</protein>
<dbReference type="PANTHER" id="PTHR14221">
    <property type="entry name" value="WD REPEAT DOMAIN 44"/>
    <property type="match status" value="1"/>
</dbReference>
<feature type="repeat" description="WD" evidence="4">
    <location>
        <begin position="99"/>
        <end position="130"/>
    </location>
</feature>
<proteinExistence type="predicted"/>
<accession>A0A914Z1X5</accession>
<dbReference type="Gene3D" id="2.130.10.10">
    <property type="entry name" value="YVTN repeat-like/Quinoprotein amine dehydrogenase"/>
    <property type="match status" value="1"/>
</dbReference>
<feature type="repeat" description="WD" evidence="4">
    <location>
        <begin position="210"/>
        <end position="242"/>
    </location>
</feature>
<dbReference type="SUPFAM" id="SSF50978">
    <property type="entry name" value="WD40 repeat-like"/>
    <property type="match status" value="1"/>
</dbReference>
<evidence type="ECO:0000256" key="3">
    <source>
        <dbReference type="ARBA" id="ARBA00022737"/>
    </source>
</evidence>
<feature type="repeat" description="WD" evidence="4">
    <location>
        <begin position="397"/>
        <end position="417"/>
    </location>
</feature>
<keyword evidence="3" id="KW-0677">Repeat</keyword>
<evidence type="ECO:0000256" key="1">
    <source>
        <dbReference type="ARBA" id="ARBA00021207"/>
    </source>
</evidence>
<keyword evidence="2 4" id="KW-0853">WD repeat</keyword>
<dbReference type="InterPro" id="IPR020472">
    <property type="entry name" value="WD40_PAC1"/>
</dbReference>
<feature type="chain" id="PRO_5037495234" description="WD repeat-containing protein 44" evidence="6">
    <location>
        <begin position="22"/>
        <end position="574"/>
    </location>
</feature>